<dbReference type="AlphaFoldDB" id="A0A1W6ACY4"/>
<dbReference type="EMBL" id="CP020743">
    <property type="protein sequence ID" value="ARJ23813.1"/>
    <property type="molecule type" value="Genomic_DNA"/>
</dbReference>
<evidence type="ECO:0000256" key="1">
    <source>
        <dbReference type="SAM" id="Coils"/>
    </source>
</evidence>
<keyword evidence="1" id="KW-0175">Coiled coil</keyword>
<evidence type="ECO:0000313" key="3">
    <source>
        <dbReference type="Proteomes" id="UP000192932"/>
    </source>
</evidence>
<organism evidence="2 3">
    <name type="scientific">Bacillus mycoides</name>
    <dbReference type="NCBI Taxonomy" id="1405"/>
    <lineage>
        <taxon>Bacteria</taxon>
        <taxon>Bacillati</taxon>
        <taxon>Bacillota</taxon>
        <taxon>Bacilli</taxon>
        <taxon>Bacillales</taxon>
        <taxon>Bacillaceae</taxon>
        <taxon>Bacillus</taxon>
        <taxon>Bacillus cereus group</taxon>
    </lineage>
</organism>
<sequence length="111" mass="12281">MDNQKSEMRVGVVELRIQVIGLQQTIENLAKKVSMLEKELAMKADINHVREIIEQSVVIKKINDSKSVGMDCKVGVSLDGKVLLESIVEQTTDAIKMSANDIKGVITNETK</sequence>
<dbReference type="Proteomes" id="UP000192932">
    <property type="component" value="Chromosome"/>
</dbReference>
<protein>
    <submittedName>
        <fullName evidence="2">Uncharacterized protein</fullName>
    </submittedName>
</protein>
<feature type="coiled-coil region" evidence="1">
    <location>
        <begin position="12"/>
        <end position="39"/>
    </location>
</feature>
<reference evidence="2 3" key="1">
    <citation type="submission" date="2017-04" db="EMBL/GenBank/DDBJ databases">
        <title>The Characteristic of a Fine Plant Growth-Promoting Rhizobacteria Bacillus mycoides Gnyt1 and its Whole Genome Sequencing Analysis.</title>
        <authorList>
            <person name="Li J.H."/>
            <person name="Yao T."/>
        </authorList>
    </citation>
    <scope>NUCLEOTIDE SEQUENCE [LARGE SCALE GENOMIC DNA]</scope>
    <source>
        <strain evidence="2 3">Gnyt1</strain>
    </source>
</reference>
<accession>A0A1W6ACY4</accession>
<proteinExistence type="predicted"/>
<evidence type="ECO:0000313" key="2">
    <source>
        <dbReference type="EMBL" id="ARJ23813.1"/>
    </source>
</evidence>
<gene>
    <name evidence="2" type="ORF">B7492_22585</name>
</gene>
<name>A0A1W6ACY4_BACMY</name>